<organism evidence="2 3">
    <name type="scientific">Branchiostoma lanceolatum</name>
    <name type="common">Common lancelet</name>
    <name type="synonym">Amphioxus lanceolatum</name>
    <dbReference type="NCBI Taxonomy" id="7740"/>
    <lineage>
        <taxon>Eukaryota</taxon>
        <taxon>Metazoa</taxon>
        <taxon>Chordata</taxon>
        <taxon>Cephalochordata</taxon>
        <taxon>Leptocardii</taxon>
        <taxon>Amphioxiformes</taxon>
        <taxon>Branchiostomatidae</taxon>
        <taxon>Branchiostoma</taxon>
    </lineage>
</organism>
<sequence>MDRKLSTVFRDDKSQRLAGRDPPNLCLESKEARQPLFPPVMAPPLSTSNGLSLTRQSPYPPVMVRPGSAAPLRPPPLSDPSRDPD</sequence>
<evidence type="ECO:0000313" key="2">
    <source>
        <dbReference type="EMBL" id="CAH1256554.1"/>
    </source>
</evidence>
<accession>A0A8K0EJQ7</accession>
<name>A0A8K0EJQ7_BRALA</name>
<gene>
    <name evidence="2" type="primary">Hypp1681</name>
    <name evidence="2" type="ORF">BLAG_LOCUS14817</name>
</gene>
<protein>
    <submittedName>
        <fullName evidence="2">Hypp1681 protein</fullName>
    </submittedName>
</protein>
<keyword evidence="3" id="KW-1185">Reference proteome</keyword>
<reference evidence="2" key="1">
    <citation type="submission" date="2022-01" db="EMBL/GenBank/DDBJ databases">
        <authorList>
            <person name="Braso-Vives M."/>
        </authorList>
    </citation>
    <scope>NUCLEOTIDE SEQUENCE</scope>
</reference>
<dbReference type="EMBL" id="OV696688">
    <property type="protein sequence ID" value="CAH1256554.1"/>
    <property type="molecule type" value="Genomic_DNA"/>
</dbReference>
<feature type="compositionally biased region" description="Polar residues" evidence="1">
    <location>
        <begin position="45"/>
        <end position="57"/>
    </location>
</feature>
<feature type="compositionally biased region" description="Basic and acidic residues" evidence="1">
    <location>
        <begin position="1"/>
        <end position="19"/>
    </location>
</feature>
<dbReference type="AlphaFoldDB" id="A0A8K0EJQ7"/>
<evidence type="ECO:0000313" key="3">
    <source>
        <dbReference type="Proteomes" id="UP000838412"/>
    </source>
</evidence>
<feature type="region of interest" description="Disordered" evidence="1">
    <location>
        <begin position="1"/>
        <end position="85"/>
    </location>
</feature>
<evidence type="ECO:0000256" key="1">
    <source>
        <dbReference type="SAM" id="MobiDB-lite"/>
    </source>
</evidence>
<dbReference type="Proteomes" id="UP000838412">
    <property type="component" value="Chromosome 3"/>
</dbReference>
<proteinExistence type="predicted"/>